<sequence length="192" mass="21602">MGTYKQECKQTKRAKRPLDPARLRDLALSYVARYATSGARLERYLKRKIREQGWADEGPAPDVAALVERYAQLGYIDDAGFAKGRQDSLLRRGYGARRVAEVLGQDGIAAELRDALRPDESHLRAAALAMARKRRFGPYSAEPPDRERREKQVAAMLRAGHSLDFAREMVNAPSVEAAEEWAREQEDTDDGN</sequence>
<organism evidence="1 2">
    <name type="scientific">Alteraurantiacibacter palmitatis</name>
    <dbReference type="NCBI Taxonomy" id="2054628"/>
    <lineage>
        <taxon>Bacteria</taxon>
        <taxon>Pseudomonadati</taxon>
        <taxon>Pseudomonadota</taxon>
        <taxon>Alphaproteobacteria</taxon>
        <taxon>Sphingomonadales</taxon>
        <taxon>Erythrobacteraceae</taxon>
        <taxon>Alteraurantiacibacter</taxon>
    </lineage>
</organism>
<proteinExistence type="predicted"/>
<name>A0ABV7E333_9SPHN</name>
<dbReference type="Proteomes" id="UP001595456">
    <property type="component" value="Unassembled WGS sequence"/>
</dbReference>
<accession>A0ABV7E333</accession>
<dbReference type="EMBL" id="JBHRST010000004">
    <property type="protein sequence ID" value="MFC3096948.1"/>
    <property type="molecule type" value="Genomic_DNA"/>
</dbReference>
<keyword evidence="2" id="KW-1185">Reference proteome</keyword>
<evidence type="ECO:0000313" key="1">
    <source>
        <dbReference type="EMBL" id="MFC3096948.1"/>
    </source>
</evidence>
<gene>
    <name evidence="1" type="ORF">ACFODU_03950</name>
</gene>
<reference evidence="2" key="1">
    <citation type="journal article" date="2019" name="Int. J. Syst. Evol. Microbiol.">
        <title>The Global Catalogue of Microorganisms (GCM) 10K type strain sequencing project: providing services to taxonomists for standard genome sequencing and annotation.</title>
        <authorList>
            <consortium name="The Broad Institute Genomics Platform"/>
            <consortium name="The Broad Institute Genome Sequencing Center for Infectious Disease"/>
            <person name="Wu L."/>
            <person name="Ma J."/>
        </authorList>
    </citation>
    <scope>NUCLEOTIDE SEQUENCE [LARGE SCALE GENOMIC DNA]</scope>
    <source>
        <strain evidence="2">KCTC 52607</strain>
    </source>
</reference>
<evidence type="ECO:0000313" key="2">
    <source>
        <dbReference type="Proteomes" id="UP001595456"/>
    </source>
</evidence>
<dbReference type="RefSeq" id="WP_336925854.1">
    <property type="nucleotide sequence ID" value="NZ_JBANRO010000005.1"/>
</dbReference>
<protein>
    <submittedName>
        <fullName evidence="1">RecX family transcriptional regulator</fullName>
    </submittedName>
</protein>
<comment type="caution">
    <text evidence="1">The sequence shown here is derived from an EMBL/GenBank/DDBJ whole genome shotgun (WGS) entry which is preliminary data.</text>
</comment>